<protein>
    <submittedName>
        <fullName evidence="1">Uncharacterized protein</fullName>
    </submittedName>
</protein>
<dbReference type="EMBL" id="MLFU01000022">
    <property type="protein sequence ID" value="KAK1498651.1"/>
    <property type="molecule type" value="Genomic_DNA"/>
</dbReference>
<name>A0ABQ9RA98_9PEZI</name>
<dbReference type="Proteomes" id="UP001227543">
    <property type="component" value="Unassembled WGS sequence"/>
</dbReference>
<reference evidence="1 2" key="1">
    <citation type="submission" date="2016-10" db="EMBL/GenBank/DDBJ databases">
        <title>The genome sequence of Colletotrichum fioriniae PJ7.</title>
        <authorList>
            <person name="Baroncelli R."/>
        </authorList>
    </citation>
    <scope>NUCLEOTIDE SEQUENCE [LARGE SCALE GENOMIC DNA]</scope>
    <source>
        <strain evidence="1 2">Tom-12</strain>
    </source>
</reference>
<gene>
    <name evidence="1" type="ORF">CTAM01_07380</name>
</gene>
<comment type="caution">
    <text evidence="1">The sequence shown here is derived from an EMBL/GenBank/DDBJ whole genome shotgun (WGS) entry which is preliminary data.</text>
</comment>
<sequence length="169" mass="18094">MPCNPPGRLASFARVNADSAPELWIGWFYHGRNAECSTADDQRGHLMHNLGVVGMIFLSQSSAAVGQGYHGLERHSRTQPLQLRPFMSSAATAAADGERAHPRSVPAIRHPNLLAGSGIPRPDCMCFSGTSSELPTAEAHVDTDTVVGQNFASYLNLDGVRGIGRDTAR</sequence>
<dbReference type="GeneID" id="85407641"/>
<accession>A0ABQ9RA98</accession>
<proteinExistence type="predicted"/>
<evidence type="ECO:0000313" key="1">
    <source>
        <dbReference type="EMBL" id="KAK1498651.1"/>
    </source>
</evidence>
<keyword evidence="2" id="KW-1185">Reference proteome</keyword>
<dbReference type="RefSeq" id="XP_060382141.1">
    <property type="nucleotide sequence ID" value="XM_060523403.1"/>
</dbReference>
<evidence type="ECO:0000313" key="2">
    <source>
        <dbReference type="Proteomes" id="UP001227543"/>
    </source>
</evidence>
<organism evidence="1 2">
    <name type="scientific">Colletotrichum tamarilloi</name>
    <dbReference type="NCBI Taxonomy" id="1209934"/>
    <lineage>
        <taxon>Eukaryota</taxon>
        <taxon>Fungi</taxon>
        <taxon>Dikarya</taxon>
        <taxon>Ascomycota</taxon>
        <taxon>Pezizomycotina</taxon>
        <taxon>Sordariomycetes</taxon>
        <taxon>Hypocreomycetidae</taxon>
        <taxon>Glomerellales</taxon>
        <taxon>Glomerellaceae</taxon>
        <taxon>Colletotrichum</taxon>
        <taxon>Colletotrichum acutatum species complex</taxon>
    </lineage>
</organism>